<name>A0A8X6MRD7_NEPPI</name>
<keyword evidence="3" id="KW-1185">Reference proteome</keyword>
<dbReference type="AlphaFoldDB" id="A0A8X6MRD7"/>
<reference evidence="2" key="1">
    <citation type="submission" date="2020-08" db="EMBL/GenBank/DDBJ databases">
        <title>Multicomponent nature underlies the extraordinary mechanical properties of spider dragline silk.</title>
        <authorList>
            <person name="Kono N."/>
            <person name="Nakamura H."/>
            <person name="Mori M."/>
            <person name="Yoshida Y."/>
            <person name="Ohtoshi R."/>
            <person name="Malay A.D."/>
            <person name="Moran D.A.P."/>
            <person name="Tomita M."/>
            <person name="Numata K."/>
            <person name="Arakawa K."/>
        </authorList>
    </citation>
    <scope>NUCLEOTIDE SEQUENCE</scope>
</reference>
<feature type="compositionally biased region" description="Polar residues" evidence="1">
    <location>
        <begin position="92"/>
        <end position="102"/>
    </location>
</feature>
<proteinExistence type="predicted"/>
<evidence type="ECO:0000313" key="2">
    <source>
        <dbReference type="EMBL" id="GFS73899.1"/>
    </source>
</evidence>
<organism evidence="2 3">
    <name type="scientific">Nephila pilipes</name>
    <name type="common">Giant wood spider</name>
    <name type="synonym">Nephila maculata</name>
    <dbReference type="NCBI Taxonomy" id="299642"/>
    <lineage>
        <taxon>Eukaryota</taxon>
        <taxon>Metazoa</taxon>
        <taxon>Ecdysozoa</taxon>
        <taxon>Arthropoda</taxon>
        <taxon>Chelicerata</taxon>
        <taxon>Arachnida</taxon>
        <taxon>Araneae</taxon>
        <taxon>Araneomorphae</taxon>
        <taxon>Entelegynae</taxon>
        <taxon>Araneoidea</taxon>
        <taxon>Nephilidae</taxon>
        <taxon>Nephila</taxon>
    </lineage>
</organism>
<gene>
    <name evidence="2" type="ORF">NPIL_73141</name>
</gene>
<dbReference type="Proteomes" id="UP000887013">
    <property type="component" value="Unassembled WGS sequence"/>
</dbReference>
<evidence type="ECO:0000256" key="1">
    <source>
        <dbReference type="SAM" id="MobiDB-lite"/>
    </source>
</evidence>
<sequence length="155" mass="17372">MDLSFPFSISTSQHENFGHIDCFFRVRAMLFYLSGEARFFSAITQVKSTLQSTPIAAPFWQVPMYQATAEIIPNIKQSLCSDLFTSESHSLQQGSGRANAQVNHPAINSPLQPHSRGTDVISSHCRNNSEHKQSRPVRSLHFRELTHSQQGSGRV</sequence>
<protein>
    <submittedName>
        <fullName evidence="2">Uncharacterized protein</fullName>
    </submittedName>
</protein>
<dbReference type="EMBL" id="BMAW01001407">
    <property type="protein sequence ID" value="GFS73899.1"/>
    <property type="molecule type" value="Genomic_DNA"/>
</dbReference>
<evidence type="ECO:0000313" key="3">
    <source>
        <dbReference type="Proteomes" id="UP000887013"/>
    </source>
</evidence>
<feature type="region of interest" description="Disordered" evidence="1">
    <location>
        <begin position="92"/>
        <end position="155"/>
    </location>
</feature>
<accession>A0A8X6MRD7</accession>
<comment type="caution">
    <text evidence="2">The sequence shown here is derived from an EMBL/GenBank/DDBJ whole genome shotgun (WGS) entry which is preliminary data.</text>
</comment>